<sequence>MKYILILIVWLPLLVTAQDKIEGMVMEANKENKHIGLSGANVYWMNSQIGTITQENGTFSIPYTKEHNKLIISYVGFKSDTLTINEPKMVHHWLQPTNQLDEVVVERERDAVQKAYFAPQNVVTVNSAELLKAACCNLSESFETNPAIDVNFNDALTGTKQIQMLGLTSPYLLITQENIPMVRGASQVFGLTFTPGTWVESIQITKGAGSVVNGYESISGQINTELQKPLTDTPIFINGYANVNGRLELNTHLNTKLSDRWSTGLYLHGNRRDVEVDNNNDGFLDNPLSNQINIMNRWQYQDPEKGWVSFFNFRFLNDEKQIGQEGFDPEGDRFTTNAWGSEIDTKRVDGSFKLGYVFPNLPFQSMGFQASYSNHNQDSYYGFNVYDIDHQSIYSNLLFNSIIGNTKNKFTAGLTFAYDGYDEVVNNQNFERVDRSAGAFFEFNHTNLEKVSFTAGLRVDTHNRLGNFVTPRFHIRYTPWEKGSLRGSFGIGRRAPNIFAENQRLFASSRNLILNGNGGNIYGFDAEKAVNYGLSFLQGFSLFDRPGNFSVDFYRTDFDNQIVVDWENPREVIFSNLDGKSYANSLQVELNHELLPRLEVRTAYKFYDVKTDYQTGLLQKPLQARHRFFANVGYNTQPSDNGSQWRFDYTLHALGEQRLPDTSANPVNLQLGDFADGYSLMNAQVTKVFSKRFEVYLGGENLTDFRQDNPVLGSQDPFGTNFDTTIVYAPIFGRMVYAGFRFKS</sequence>
<keyword evidence="8 14" id="KW-0675">Receptor</keyword>
<keyword evidence="5" id="KW-0732">Signal</keyword>
<name>A0A1M5K2V8_9FLAO</name>
<keyword evidence="4 10" id="KW-0812">Transmembrane</keyword>
<dbReference type="InterPro" id="IPR037066">
    <property type="entry name" value="Plug_dom_sf"/>
</dbReference>
<dbReference type="InterPro" id="IPR039426">
    <property type="entry name" value="TonB-dep_rcpt-like"/>
</dbReference>
<evidence type="ECO:0000256" key="10">
    <source>
        <dbReference type="PROSITE-ProRule" id="PRU01360"/>
    </source>
</evidence>
<dbReference type="Pfam" id="PF13715">
    <property type="entry name" value="CarbopepD_reg_2"/>
    <property type="match status" value="1"/>
</dbReference>
<dbReference type="Gene3D" id="2.170.130.10">
    <property type="entry name" value="TonB-dependent receptor, plug domain"/>
    <property type="match status" value="1"/>
</dbReference>
<evidence type="ECO:0000256" key="4">
    <source>
        <dbReference type="ARBA" id="ARBA00022692"/>
    </source>
</evidence>
<dbReference type="InterPro" id="IPR000531">
    <property type="entry name" value="Beta-barrel_TonB"/>
</dbReference>
<evidence type="ECO:0000256" key="6">
    <source>
        <dbReference type="ARBA" id="ARBA00023077"/>
    </source>
</evidence>
<dbReference type="GO" id="GO:0009279">
    <property type="term" value="C:cell outer membrane"/>
    <property type="evidence" value="ECO:0007669"/>
    <property type="project" value="UniProtKB-SubCell"/>
</dbReference>
<evidence type="ECO:0000256" key="8">
    <source>
        <dbReference type="ARBA" id="ARBA00023170"/>
    </source>
</evidence>
<dbReference type="SUPFAM" id="SSF56935">
    <property type="entry name" value="Porins"/>
    <property type="match status" value="1"/>
</dbReference>
<dbReference type="SUPFAM" id="SSF49464">
    <property type="entry name" value="Carboxypeptidase regulatory domain-like"/>
    <property type="match status" value="1"/>
</dbReference>
<dbReference type="Gene3D" id="2.60.40.1120">
    <property type="entry name" value="Carboxypeptidase-like, regulatory domain"/>
    <property type="match status" value="1"/>
</dbReference>
<dbReference type="Pfam" id="PF07715">
    <property type="entry name" value="Plug"/>
    <property type="match status" value="1"/>
</dbReference>
<dbReference type="PANTHER" id="PTHR30069">
    <property type="entry name" value="TONB-DEPENDENT OUTER MEMBRANE RECEPTOR"/>
    <property type="match status" value="1"/>
</dbReference>
<dbReference type="InterPro" id="IPR012910">
    <property type="entry name" value="Plug_dom"/>
</dbReference>
<dbReference type="PROSITE" id="PS52016">
    <property type="entry name" value="TONB_DEPENDENT_REC_3"/>
    <property type="match status" value="1"/>
</dbReference>
<reference evidence="15" key="1">
    <citation type="submission" date="2016-11" db="EMBL/GenBank/DDBJ databases">
        <authorList>
            <person name="Varghese N."/>
            <person name="Submissions S."/>
        </authorList>
    </citation>
    <scope>NUCLEOTIDE SEQUENCE [LARGE SCALE GENOMIC DNA]</scope>
    <source>
        <strain evidence="15">DSM 22638</strain>
    </source>
</reference>
<protein>
    <submittedName>
        <fullName evidence="14">Outer membrane receptor for ferrienterochelin and colicins</fullName>
    </submittedName>
</protein>
<dbReference type="Gene3D" id="2.40.170.20">
    <property type="entry name" value="TonB-dependent receptor, beta-barrel domain"/>
    <property type="match status" value="1"/>
</dbReference>
<evidence type="ECO:0000256" key="1">
    <source>
        <dbReference type="ARBA" id="ARBA00004571"/>
    </source>
</evidence>
<evidence type="ECO:0000256" key="7">
    <source>
        <dbReference type="ARBA" id="ARBA00023136"/>
    </source>
</evidence>
<evidence type="ECO:0000313" key="15">
    <source>
        <dbReference type="Proteomes" id="UP000184532"/>
    </source>
</evidence>
<dbReference type="AlphaFoldDB" id="A0A1M5K2V8"/>
<evidence type="ECO:0000256" key="2">
    <source>
        <dbReference type="ARBA" id="ARBA00022448"/>
    </source>
</evidence>
<accession>A0A1M5K2V8</accession>
<keyword evidence="6 11" id="KW-0798">TonB box</keyword>
<feature type="domain" description="TonB-dependent receptor plug" evidence="13">
    <location>
        <begin position="118"/>
        <end position="220"/>
    </location>
</feature>
<dbReference type="RefSeq" id="WP_073177636.1">
    <property type="nucleotide sequence ID" value="NZ_FQWL01000002.1"/>
</dbReference>
<organism evidence="14 15">
    <name type="scientific">Flagellimonas flava</name>
    <dbReference type="NCBI Taxonomy" id="570519"/>
    <lineage>
        <taxon>Bacteria</taxon>
        <taxon>Pseudomonadati</taxon>
        <taxon>Bacteroidota</taxon>
        <taxon>Flavobacteriia</taxon>
        <taxon>Flavobacteriales</taxon>
        <taxon>Flavobacteriaceae</taxon>
        <taxon>Flagellimonas</taxon>
    </lineage>
</organism>
<keyword evidence="9 10" id="KW-0998">Cell outer membrane</keyword>
<dbReference type="PANTHER" id="PTHR30069:SF29">
    <property type="entry name" value="HEMOGLOBIN AND HEMOGLOBIN-HAPTOGLOBIN-BINDING PROTEIN 1-RELATED"/>
    <property type="match status" value="1"/>
</dbReference>
<feature type="domain" description="TonB-dependent receptor-like beta-barrel" evidence="12">
    <location>
        <begin position="293"/>
        <end position="702"/>
    </location>
</feature>
<gene>
    <name evidence="14" type="ORF">SAMN04488116_1353</name>
</gene>
<dbReference type="Pfam" id="PF00593">
    <property type="entry name" value="TonB_dep_Rec_b-barrel"/>
    <property type="match status" value="1"/>
</dbReference>
<keyword evidence="7 10" id="KW-0472">Membrane</keyword>
<comment type="subcellular location">
    <subcellularLocation>
        <location evidence="1 10">Cell outer membrane</location>
        <topology evidence="1 10">Multi-pass membrane protein</topology>
    </subcellularLocation>
</comment>
<evidence type="ECO:0000256" key="11">
    <source>
        <dbReference type="RuleBase" id="RU003357"/>
    </source>
</evidence>
<dbReference type="EMBL" id="FQWL01000002">
    <property type="protein sequence ID" value="SHG47074.1"/>
    <property type="molecule type" value="Genomic_DNA"/>
</dbReference>
<evidence type="ECO:0000256" key="3">
    <source>
        <dbReference type="ARBA" id="ARBA00022452"/>
    </source>
</evidence>
<keyword evidence="2 10" id="KW-0813">Transport</keyword>
<keyword evidence="15" id="KW-1185">Reference proteome</keyword>
<dbReference type="InterPro" id="IPR036942">
    <property type="entry name" value="Beta-barrel_TonB_sf"/>
</dbReference>
<evidence type="ECO:0000313" key="14">
    <source>
        <dbReference type="EMBL" id="SHG47074.1"/>
    </source>
</evidence>
<proteinExistence type="inferred from homology"/>
<dbReference type="OrthoDB" id="1109239at2"/>
<dbReference type="GO" id="GO:0015344">
    <property type="term" value="F:siderophore uptake transmembrane transporter activity"/>
    <property type="evidence" value="ECO:0007669"/>
    <property type="project" value="TreeGrafter"/>
</dbReference>
<dbReference type="STRING" id="570519.SAMN04488116_1353"/>
<evidence type="ECO:0000256" key="5">
    <source>
        <dbReference type="ARBA" id="ARBA00022729"/>
    </source>
</evidence>
<evidence type="ECO:0000259" key="12">
    <source>
        <dbReference type="Pfam" id="PF00593"/>
    </source>
</evidence>
<keyword evidence="3 10" id="KW-1134">Transmembrane beta strand</keyword>
<evidence type="ECO:0000259" key="13">
    <source>
        <dbReference type="Pfam" id="PF07715"/>
    </source>
</evidence>
<evidence type="ECO:0000256" key="9">
    <source>
        <dbReference type="ARBA" id="ARBA00023237"/>
    </source>
</evidence>
<dbReference type="InterPro" id="IPR008969">
    <property type="entry name" value="CarboxyPept-like_regulatory"/>
</dbReference>
<comment type="similarity">
    <text evidence="10 11">Belongs to the TonB-dependent receptor family.</text>
</comment>
<dbReference type="GO" id="GO:0044718">
    <property type="term" value="P:siderophore transmembrane transport"/>
    <property type="evidence" value="ECO:0007669"/>
    <property type="project" value="TreeGrafter"/>
</dbReference>
<dbReference type="Proteomes" id="UP000184532">
    <property type="component" value="Unassembled WGS sequence"/>
</dbReference>